<evidence type="ECO:0000256" key="3">
    <source>
        <dbReference type="SAM" id="Phobius"/>
    </source>
</evidence>
<dbReference type="PANTHER" id="PTHR33392:SF6">
    <property type="entry name" value="POLYISOPRENYL-TEICHOIC ACID--PEPTIDOGLYCAN TEICHOIC ACID TRANSFERASE TAGU"/>
    <property type="match status" value="1"/>
</dbReference>
<dbReference type="Proteomes" id="UP000812844">
    <property type="component" value="Unassembled WGS sequence"/>
</dbReference>
<gene>
    <name evidence="5" type="ORF">KIH73_00555</name>
</gene>
<protein>
    <submittedName>
        <fullName evidence="5">LCP family protein</fullName>
    </submittedName>
</protein>
<evidence type="ECO:0000259" key="4">
    <source>
        <dbReference type="Pfam" id="PF03816"/>
    </source>
</evidence>
<keyword evidence="3" id="KW-0472">Membrane</keyword>
<proteinExistence type="inferred from homology"/>
<feature type="domain" description="Cell envelope-related transcriptional attenuator" evidence="4">
    <location>
        <begin position="222"/>
        <end position="362"/>
    </location>
</feature>
<keyword evidence="3" id="KW-0812">Transmembrane</keyword>
<dbReference type="EMBL" id="JAHBBD010000001">
    <property type="protein sequence ID" value="MBW3081885.1"/>
    <property type="molecule type" value="Genomic_DNA"/>
</dbReference>
<dbReference type="NCBIfam" id="TIGR00350">
    <property type="entry name" value="lytR_cpsA_psr"/>
    <property type="match status" value="1"/>
</dbReference>
<dbReference type="RefSeq" id="WP_219079570.1">
    <property type="nucleotide sequence ID" value="NZ_JAHBBD010000001.1"/>
</dbReference>
<feature type="compositionally biased region" description="Low complexity" evidence="2">
    <location>
        <begin position="98"/>
        <end position="142"/>
    </location>
</feature>
<feature type="transmembrane region" description="Helical" evidence="3">
    <location>
        <begin position="157"/>
        <end position="180"/>
    </location>
</feature>
<feature type="compositionally biased region" description="Low complexity" evidence="2">
    <location>
        <begin position="28"/>
        <end position="50"/>
    </location>
</feature>
<evidence type="ECO:0000313" key="5">
    <source>
        <dbReference type="EMBL" id="MBW3081885.1"/>
    </source>
</evidence>
<comment type="caution">
    <text evidence="5">The sequence shown here is derived from an EMBL/GenBank/DDBJ whole genome shotgun (WGS) entry which is preliminary data.</text>
</comment>
<comment type="similarity">
    <text evidence="1">Belongs to the LytR/CpsA/Psr (LCP) family.</text>
</comment>
<evidence type="ECO:0000256" key="1">
    <source>
        <dbReference type="ARBA" id="ARBA00006068"/>
    </source>
</evidence>
<sequence>MTEGPEDTGAQNTPPSFIPSGNRRRSPRSSAQQPPASAHHGAHAAGGQPPSFAPKARQRSSASPASGRTDPAPSAAGAPSGAPSAPQSFQPVLRPARRSSGSSRNASAGAARPAVSAQSPARPAMPPSAASGPATGSPSGAGAAALHRRRGIRPLRVVAIVLAALLLALALGLFGAWNWVDGRLTKQPWLTGAADTPASTWLILGSDERADGQGDDEITGSRTDTILVLTKPRSGNSSLISIPRDSLVTVDDMSMKINAVAELYDNQTLVATVESITGQKIDHVAQIKFDGLKNVVDALGGIELCYDSDVSDPYSGLEWQAGCHVADGTTALAFSRMRYADALGDFGRGERQRQVIGAIMRKGLSAGTLTDIGTVTNVAETTLDAVTVDEDTNPYTLIRMALAFRDATGDDGISGSVYWTNPDYYVDGVGSSVLLDDERNLTLFTALADGTQPAGTVGTLAEG</sequence>
<evidence type="ECO:0000313" key="6">
    <source>
        <dbReference type="Proteomes" id="UP000812844"/>
    </source>
</evidence>
<feature type="compositionally biased region" description="Low complexity" evidence="2">
    <location>
        <begin position="71"/>
        <end position="91"/>
    </location>
</feature>
<dbReference type="InterPro" id="IPR004474">
    <property type="entry name" value="LytR_CpsA_psr"/>
</dbReference>
<keyword evidence="3" id="KW-1133">Transmembrane helix</keyword>
<name>A0ABS6W5Y8_9BIFI</name>
<feature type="region of interest" description="Disordered" evidence="2">
    <location>
        <begin position="1"/>
        <end position="142"/>
    </location>
</feature>
<dbReference type="InterPro" id="IPR050922">
    <property type="entry name" value="LytR/CpsA/Psr_CW_biosynth"/>
</dbReference>
<accession>A0ABS6W5Y8</accession>
<evidence type="ECO:0000256" key="2">
    <source>
        <dbReference type="SAM" id="MobiDB-lite"/>
    </source>
</evidence>
<keyword evidence="6" id="KW-1185">Reference proteome</keyword>
<dbReference type="Pfam" id="PF03816">
    <property type="entry name" value="LytR_cpsA_psr"/>
    <property type="match status" value="1"/>
</dbReference>
<dbReference type="PANTHER" id="PTHR33392">
    <property type="entry name" value="POLYISOPRENYL-TEICHOIC ACID--PEPTIDOGLYCAN TEICHOIC ACID TRANSFERASE TAGU"/>
    <property type="match status" value="1"/>
</dbReference>
<reference evidence="5 6" key="1">
    <citation type="submission" date="2021-05" db="EMBL/GenBank/DDBJ databases">
        <title>Phylogenetic classification of ten novel species belonging to the genus Bifidobacterium comprising B. colchicus sp. nov., B. abeli sp. nov., B. bicoloris sp. nov., B. guerezis sp. nov., B. rosaliae sp. nov., B. santillanensis sp. nov., B. argentati sp. nov., B. amazzoni sp. nov., B. pluviali sp. nov., and B. pinnaculum sp. nov.</title>
        <authorList>
            <person name="Lugli G.A."/>
            <person name="Ruiz Garcia L."/>
            <person name="Margolles A."/>
            <person name="Ventura M."/>
        </authorList>
    </citation>
    <scope>NUCLEOTIDE SEQUENCE [LARGE SCALE GENOMIC DNA]</scope>
    <source>
        <strain evidence="5 6">6T3</strain>
    </source>
</reference>
<organism evidence="5 6">
    <name type="scientific">Bifidobacterium phasiani</name>
    <dbReference type="NCBI Taxonomy" id="2834431"/>
    <lineage>
        <taxon>Bacteria</taxon>
        <taxon>Bacillati</taxon>
        <taxon>Actinomycetota</taxon>
        <taxon>Actinomycetes</taxon>
        <taxon>Bifidobacteriales</taxon>
        <taxon>Bifidobacteriaceae</taxon>
        <taxon>Bifidobacterium</taxon>
    </lineage>
</organism>